<dbReference type="InterPro" id="IPR038081">
    <property type="entry name" value="CalX-like_sf"/>
</dbReference>
<comment type="caution">
    <text evidence="8">The sequence shown here is derived from an EMBL/GenBank/DDBJ whole genome shotgun (WGS) entry which is preliminary data.</text>
</comment>
<feature type="transmembrane region" description="Helical" evidence="6">
    <location>
        <begin position="1239"/>
        <end position="1261"/>
    </location>
</feature>
<evidence type="ECO:0000256" key="2">
    <source>
        <dbReference type="ARBA" id="ARBA00007168"/>
    </source>
</evidence>
<sequence>MLRCAWTWAVVLGVALLLLRHRRGRWVDRDRWVTEESLERLISDYAQISSTHLSGTAADTATSEWLRQELAAASGLEVKFQEYTLPGPPLWIPEDDGSPSSGYGCDLVAPSGQAIPCYVVHQPPRAAVALQEVPLSQILLLHDPDVYTFSAADVYRPYLRPDGTLPYAAVIVVNAPAGQSERVTEPRPFDWNQRTATPALVPVVTVSYLSSLLLTGGNVSLRLRGRWAAPAPTRNVLAIAAPPKGCGPGPSQPIYLGTPINGFFRAAGERGAGIALLLQLAQHWNERIAPRERSSRCPCWTPIFGFTSGHEQSDSGIERMVIPYLQELAADLHIPLSEIPFISIGAGLANYAHFDGLNFAGAGSGTTSIRVSSTRPKRAAGAQLVTEVLRELSKDQRLNDLVQAEPGTLSRWTAQGAILPALHAGMPALNLVSGGLRGRFHLPSDADASSVNLTSLATFTDAFAAALHCALRGAREEADPGGTLLELVASVVHRNLSLNGEQWAILAYMVFLTFWLVEITHNGTQYVLAYVSQRWYFTPYVDDVKVDVPHACLVFEGTGNMLRYHFGSVIMGAFLKTTFRIPKVIGFTLYLVGCCDHRRKGRDPEEQVNQCSFRLLMKLLRKEGYMVWIALLLLLAHAQAQSPGHAVFQATSLAVKETSGTVGIPLAREGGATGALEATVSVDLVASNASSSRYNFSPQIVRWPDGDLLAKAIAVTVLNDNFYQPTEVVELVISDTTPGSVGIQRLQVWILPDEDGGVLSFTSGLHMDFTTISKVKEGFPPSPQCLAFAERLGGSSGVASVTVTMDCVRGWEDNFATPGVDYTFFPANEPVVWEDGENESRCILYSLSKDTEAPYPWQSAVIIWPDADSEDIENLCFTINNAPHSTAKLTTDKIEIYLQDGGDTGAGVTPCNLGAECEFNFTDLHFEPGTNISLQQRCTALTCRMNEFNVTSHEVTLEAAKLLHMEPGLWFACRCFGPSPAAQAITAVMINGPTPQNFVSCTMGWQTCSVQLLGEGLSWLPVQFVHVLHACPTLETNGTEVESYVDQHLLLGGFGTLDRSLSPGTWMTMQNPQEMALAGPGLFHLCWCSGGPGQNCLFLENFVVDAGLFEMEGPNVQADQQLTLGELYETNITGANLAPGDQLALQEACNTANVSSTTSDDGYFYRFGQVTGIPPGGYYLCWCRKGDGANCSHPDHWQPVGKVEVLCPRGTYSLGQTCTECHWPWDVPNAARNACQTNALRAVGVAVMFVFVTFATCLILCQIELAKYGGFKVPLIPVGRRIRIEDVSTEGEGTKLVMTSLGQHHLRIGTTFQVIFYGTNHFLLDGHRRRVTALDSRRLEITSLSGDVFVADASGGHFMLSLPGTFWYGQLYQVCPVMVLIVVLFAVGLSAIQYGSPPLSFVLILSAIELMLAFWMRVIYWKTQQYRSPLSRRVQQYNRILDEQHPKPKACPRGAQRAVTAFQLFDLYDFFQAFIKGRNMYYLDPNLVRPLTKKHRLSFAERVGPSQVDFFISHWWGTPFMNFCESVKRHAIHMCHSEDESDWKKIAYWICTFSNNQYRVQEELGGHSHEESSFYLALHSPKCKGTAMIMDEEASLLKRSWCLFELLQTVRKSEAEAERKRLQIISASTDSRREFAGMFFCTKTGVLNYGQATVEIAMKIGENIKNLSLEHATATSQEDKDMINSLVLKEMGSYDKINQILRNNLAEALRKCQEEVDNNFEGLFKGLKGEVHIDVDPERTVLRM</sequence>
<dbReference type="SUPFAM" id="SSF141072">
    <property type="entry name" value="CalX-like"/>
    <property type="match status" value="1"/>
</dbReference>
<dbReference type="EMBL" id="CAXAMN010007969">
    <property type="protein sequence ID" value="CAK9023493.1"/>
    <property type="molecule type" value="Genomic_DNA"/>
</dbReference>
<feature type="chain" id="PRO_5045155497" evidence="7">
    <location>
        <begin position="25"/>
        <end position="1744"/>
    </location>
</feature>
<proteinExistence type="inferred from homology"/>
<dbReference type="InterPro" id="IPR007603">
    <property type="entry name" value="Choline_transptr-like"/>
</dbReference>
<keyword evidence="9" id="KW-1185">Reference proteome</keyword>
<dbReference type="SUPFAM" id="SSF53187">
    <property type="entry name" value="Zn-dependent exopeptidases"/>
    <property type="match status" value="1"/>
</dbReference>
<feature type="transmembrane region" description="Helical" evidence="6">
    <location>
        <begin position="1371"/>
        <end position="1392"/>
    </location>
</feature>
<evidence type="ECO:0000256" key="1">
    <source>
        <dbReference type="ARBA" id="ARBA00004141"/>
    </source>
</evidence>
<gene>
    <name evidence="8" type="ORF">CCMP2556_LOCUS15250</name>
</gene>
<protein>
    <submittedName>
        <fullName evidence="8">Uncharacterized protein</fullName>
    </submittedName>
</protein>
<keyword evidence="3 6" id="KW-0812">Transmembrane</keyword>
<accession>A0ABP0KB99</accession>
<keyword evidence="4 6" id="KW-1133">Transmembrane helix</keyword>
<dbReference type="Gene3D" id="3.40.630.10">
    <property type="entry name" value="Zn peptidases"/>
    <property type="match status" value="1"/>
</dbReference>
<evidence type="ECO:0000313" key="8">
    <source>
        <dbReference type="EMBL" id="CAK9023493.1"/>
    </source>
</evidence>
<dbReference type="Gene3D" id="2.60.40.2030">
    <property type="match status" value="1"/>
</dbReference>
<evidence type="ECO:0000256" key="6">
    <source>
        <dbReference type="SAM" id="Phobius"/>
    </source>
</evidence>
<reference evidence="8 9" key="1">
    <citation type="submission" date="2024-02" db="EMBL/GenBank/DDBJ databases">
        <authorList>
            <person name="Chen Y."/>
            <person name="Shah S."/>
            <person name="Dougan E. K."/>
            <person name="Thang M."/>
            <person name="Chan C."/>
        </authorList>
    </citation>
    <scope>NUCLEOTIDE SEQUENCE [LARGE SCALE GENOMIC DNA]</scope>
</reference>
<feature type="signal peptide" evidence="7">
    <location>
        <begin position="1"/>
        <end position="24"/>
    </location>
</feature>
<evidence type="ECO:0000256" key="7">
    <source>
        <dbReference type="SAM" id="SignalP"/>
    </source>
</evidence>
<name>A0ABP0KB99_9DINO</name>
<keyword evidence="7" id="KW-0732">Signal</keyword>
<keyword evidence="5 6" id="KW-0472">Membrane</keyword>
<dbReference type="Pfam" id="PF04515">
    <property type="entry name" value="Choline_transpo"/>
    <property type="match status" value="1"/>
</dbReference>
<evidence type="ECO:0000256" key="5">
    <source>
        <dbReference type="ARBA" id="ARBA00023136"/>
    </source>
</evidence>
<evidence type="ECO:0000256" key="3">
    <source>
        <dbReference type="ARBA" id="ARBA00022692"/>
    </source>
</evidence>
<feature type="transmembrane region" description="Helical" evidence="6">
    <location>
        <begin position="1398"/>
        <end position="1420"/>
    </location>
</feature>
<comment type="subcellular location">
    <subcellularLocation>
        <location evidence="1">Membrane</location>
        <topology evidence="1">Multi-pass membrane protein</topology>
    </subcellularLocation>
</comment>
<evidence type="ECO:0000313" key="9">
    <source>
        <dbReference type="Proteomes" id="UP001642484"/>
    </source>
</evidence>
<evidence type="ECO:0000256" key="4">
    <source>
        <dbReference type="ARBA" id="ARBA00022989"/>
    </source>
</evidence>
<organism evidence="8 9">
    <name type="scientific">Durusdinium trenchii</name>
    <dbReference type="NCBI Taxonomy" id="1381693"/>
    <lineage>
        <taxon>Eukaryota</taxon>
        <taxon>Sar</taxon>
        <taxon>Alveolata</taxon>
        <taxon>Dinophyceae</taxon>
        <taxon>Suessiales</taxon>
        <taxon>Symbiodiniaceae</taxon>
        <taxon>Durusdinium</taxon>
    </lineage>
</organism>
<dbReference type="Proteomes" id="UP001642484">
    <property type="component" value="Unassembled WGS sequence"/>
</dbReference>
<comment type="similarity">
    <text evidence="2">Belongs to the CTL (choline transporter-like) family.</text>
</comment>